<evidence type="ECO:0000313" key="2">
    <source>
        <dbReference type="Proteomes" id="UP000765509"/>
    </source>
</evidence>
<dbReference type="EMBL" id="AVOT02000673">
    <property type="protein sequence ID" value="MBW0463987.1"/>
    <property type="molecule type" value="Genomic_DNA"/>
</dbReference>
<dbReference type="AlphaFoldDB" id="A0A9Q3BEV1"/>
<keyword evidence="2" id="KW-1185">Reference proteome</keyword>
<reference evidence="1" key="1">
    <citation type="submission" date="2021-03" db="EMBL/GenBank/DDBJ databases">
        <title>Draft genome sequence of rust myrtle Austropuccinia psidii MF-1, a brazilian biotype.</title>
        <authorList>
            <person name="Quecine M.C."/>
            <person name="Pachon D.M.R."/>
            <person name="Bonatelli M.L."/>
            <person name="Correr F.H."/>
            <person name="Franceschini L.M."/>
            <person name="Leite T.F."/>
            <person name="Margarido G.R.A."/>
            <person name="Almeida C.A."/>
            <person name="Ferrarezi J.A."/>
            <person name="Labate C.A."/>
        </authorList>
    </citation>
    <scope>NUCLEOTIDE SEQUENCE</scope>
    <source>
        <strain evidence="1">MF-1</strain>
    </source>
</reference>
<dbReference type="OrthoDB" id="6784012at2759"/>
<name>A0A9Q3BEV1_9BASI</name>
<accession>A0A9Q3BEV1</accession>
<organism evidence="1 2">
    <name type="scientific">Austropuccinia psidii MF-1</name>
    <dbReference type="NCBI Taxonomy" id="1389203"/>
    <lineage>
        <taxon>Eukaryota</taxon>
        <taxon>Fungi</taxon>
        <taxon>Dikarya</taxon>
        <taxon>Basidiomycota</taxon>
        <taxon>Pucciniomycotina</taxon>
        <taxon>Pucciniomycetes</taxon>
        <taxon>Pucciniales</taxon>
        <taxon>Sphaerophragmiaceae</taxon>
        <taxon>Austropuccinia</taxon>
    </lineage>
</organism>
<protein>
    <submittedName>
        <fullName evidence="1">Uncharacterized protein</fullName>
    </submittedName>
</protein>
<evidence type="ECO:0000313" key="1">
    <source>
        <dbReference type="EMBL" id="MBW0463987.1"/>
    </source>
</evidence>
<sequence length="91" mass="10315">MQEDLSQILSQFREAFASNNEPLGAIKDHEVDIMLNVERCYPPLLKIPPYPASPRDKEALETHINELMKLGVLKKAGHNEELEVTNTVMIT</sequence>
<comment type="caution">
    <text evidence="1">The sequence shown here is derived from an EMBL/GenBank/DDBJ whole genome shotgun (WGS) entry which is preliminary data.</text>
</comment>
<gene>
    <name evidence="1" type="ORF">O181_003702</name>
</gene>
<proteinExistence type="predicted"/>
<dbReference type="Proteomes" id="UP000765509">
    <property type="component" value="Unassembled WGS sequence"/>
</dbReference>